<dbReference type="InterPro" id="IPR029025">
    <property type="entry name" value="T3SS_substrate_exporter_C"/>
</dbReference>
<comment type="similarity">
    <text evidence="2 12">Belongs to the type III secretion exporter family.</text>
</comment>
<keyword evidence="4 12" id="KW-0813">Transport</keyword>
<organism evidence="13 14">
    <name type="scientific">Thermobacillus xylanilyticus</name>
    <dbReference type="NCBI Taxonomy" id="76633"/>
    <lineage>
        <taxon>Bacteria</taxon>
        <taxon>Bacillati</taxon>
        <taxon>Bacillota</taxon>
        <taxon>Bacilli</taxon>
        <taxon>Bacillales</taxon>
        <taxon>Paenibacillaceae</taxon>
        <taxon>Thermobacillus</taxon>
    </lineage>
</organism>
<dbReference type="SUPFAM" id="SSF160544">
    <property type="entry name" value="EscU C-terminal domain-like"/>
    <property type="match status" value="1"/>
</dbReference>
<dbReference type="InterPro" id="IPR006135">
    <property type="entry name" value="T3SS_substrate_exporter"/>
</dbReference>
<evidence type="ECO:0000256" key="5">
    <source>
        <dbReference type="ARBA" id="ARBA00022475"/>
    </source>
</evidence>
<comment type="subcellular location">
    <subcellularLocation>
        <location evidence="1">Cell membrane</location>
        <topology evidence="1">Multi-pass membrane protein</topology>
    </subcellularLocation>
</comment>
<dbReference type="Proteomes" id="UP000681526">
    <property type="component" value="Unassembled WGS sequence"/>
</dbReference>
<protein>
    <recommendedName>
        <fullName evidence="3 12">Flagellar biosynthetic protein FlhB</fullName>
    </recommendedName>
</protein>
<proteinExistence type="inferred from homology"/>
<sequence>MHRYRLILDLQLFNQEKTEPATPRKRQEARRKGQVASSQEIPAAFILLFVFLSFMMLGGYYKDRLYRMFGDTFESGLTMEITAESLGWLVSKWMTEVALLLFPIFAIALVVGLASHYFQFGWLFTFETIKPSLKKIDPIQGVKQLFSSRSLVEFVKSILKLLIVGLMVYMTIWGELESIVMLDHAMPEQILAFAASLTLSLGIQIAVLLVVLALLDFMYRKYMHEKSIRMSKQDIKDEHKKVEGDPLIKGRIREKQRRMAIQRMMQEVPKADVVITNPTHYAVALRYDAAEMDAPIVVAKGVDYLALRIREVAKEHDVTIMENKPLARALYERTEIGRTIPVDLFQAVAEVLAYIYRLKGRVKTS</sequence>
<evidence type="ECO:0000256" key="6">
    <source>
        <dbReference type="ARBA" id="ARBA00022692"/>
    </source>
</evidence>
<dbReference type="NCBIfam" id="TIGR00328">
    <property type="entry name" value="flhB"/>
    <property type="match status" value="1"/>
</dbReference>
<dbReference type="Pfam" id="PF01312">
    <property type="entry name" value="Bac_export_2"/>
    <property type="match status" value="1"/>
</dbReference>
<feature type="transmembrane region" description="Helical" evidence="12">
    <location>
        <begin position="97"/>
        <end position="125"/>
    </location>
</feature>
<keyword evidence="13" id="KW-0282">Flagellum</keyword>
<keyword evidence="5 12" id="KW-1003">Cell membrane</keyword>
<dbReference type="PRINTS" id="PR00950">
    <property type="entry name" value="TYPE3IMSPROT"/>
</dbReference>
<evidence type="ECO:0000256" key="10">
    <source>
        <dbReference type="ARBA" id="ARBA00023136"/>
    </source>
</evidence>
<keyword evidence="14" id="KW-1185">Reference proteome</keyword>
<keyword evidence="11 12" id="KW-1006">Bacterial flagellum protein export</keyword>
<keyword evidence="6 12" id="KW-0812">Transmembrane</keyword>
<gene>
    <name evidence="13" type="primary">txxe 458-flhB</name>
    <name evidence="12" type="synonym">flhB</name>
    <name evidence="13" type="ORF">TXXE_01810</name>
</gene>
<feature type="transmembrane region" description="Helical" evidence="12">
    <location>
        <begin position="41"/>
        <end position="61"/>
    </location>
</feature>
<keyword evidence="13" id="KW-0969">Cilium</keyword>
<evidence type="ECO:0000256" key="7">
    <source>
        <dbReference type="ARBA" id="ARBA00022795"/>
    </source>
</evidence>
<comment type="function">
    <text evidence="12">Required for formation of the rod structure in the basal body of the flagellar apparatus. Together with FliI and FliH, may constitute the export apparatus of flagellin.</text>
</comment>
<keyword evidence="8 12" id="KW-0653">Protein transport</keyword>
<dbReference type="PANTHER" id="PTHR30531">
    <property type="entry name" value="FLAGELLAR BIOSYNTHETIC PROTEIN FLHB"/>
    <property type="match status" value="1"/>
</dbReference>
<comment type="caution">
    <text evidence="13">The sequence shown here is derived from an EMBL/GenBank/DDBJ whole genome shotgun (WGS) entry which is preliminary data.</text>
</comment>
<keyword evidence="10 12" id="KW-0472">Membrane</keyword>
<evidence type="ECO:0000256" key="11">
    <source>
        <dbReference type="ARBA" id="ARBA00023225"/>
    </source>
</evidence>
<keyword evidence="9 12" id="KW-1133">Transmembrane helix</keyword>
<evidence type="ECO:0000256" key="8">
    <source>
        <dbReference type="ARBA" id="ARBA00022927"/>
    </source>
</evidence>
<dbReference type="InterPro" id="IPR006136">
    <property type="entry name" value="FlhB"/>
</dbReference>
<dbReference type="EMBL" id="CAJRAY010000006">
    <property type="protein sequence ID" value="CAG5077816.1"/>
    <property type="molecule type" value="Genomic_DNA"/>
</dbReference>
<evidence type="ECO:0000256" key="1">
    <source>
        <dbReference type="ARBA" id="ARBA00004651"/>
    </source>
</evidence>
<reference evidence="13 14" key="1">
    <citation type="submission" date="2021-04" db="EMBL/GenBank/DDBJ databases">
        <authorList>
            <person name="Rakotoarivonina H."/>
        </authorList>
    </citation>
    <scope>NUCLEOTIDE SEQUENCE [LARGE SCALE GENOMIC DNA]</scope>
    <source>
        <strain evidence="13 14">XE</strain>
    </source>
</reference>
<dbReference type="Gene3D" id="3.40.1690.10">
    <property type="entry name" value="secretion proteins EscU"/>
    <property type="match status" value="1"/>
</dbReference>
<feature type="transmembrane region" description="Helical" evidence="12">
    <location>
        <begin position="192"/>
        <end position="219"/>
    </location>
</feature>
<evidence type="ECO:0000256" key="4">
    <source>
        <dbReference type="ARBA" id="ARBA00022448"/>
    </source>
</evidence>
<feature type="transmembrane region" description="Helical" evidence="12">
    <location>
        <begin position="154"/>
        <end position="172"/>
    </location>
</feature>
<evidence type="ECO:0000256" key="9">
    <source>
        <dbReference type="ARBA" id="ARBA00022989"/>
    </source>
</evidence>
<evidence type="ECO:0000256" key="12">
    <source>
        <dbReference type="RuleBase" id="RU364091"/>
    </source>
</evidence>
<name>A0ABN7RN53_THEXY</name>
<keyword evidence="13" id="KW-0966">Cell projection</keyword>
<dbReference type="RefSeq" id="WP_015254953.1">
    <property type="nucleotide sequence ID" value="NZ_CAJRAY010000006.1"/>
</dbReference>
<dbReference type="PANTHER" id="PTHR30531:SF12">
    <property type="entry name" value="FLAGELLAR BIOSYNTHETIC PROTEIN FLHB"/>
    <property type="match status" value="1"/>
</dbReference>
<dbReference type="Gene3D" id="6.10.250.2080">
    <property type="match status" value="1"/>
</dbReference>
<evidence type="ECO:0000256" key="2">
    <source>
        <dbReference type="ARBA" id="ARBA00010690"/>
    </source>
</evidence>
<keyword evidence="7 12" id="KW-1005">Bacterial flagellum biogenesis</keyword>
<accession>A0ABN7RN53</accession>
<evidence type="ECO:0000313" key="13">
    <source>
        <dbReference type="EMBL" id="CAG5077816.1"/>
    </source>
</evidence>
<evidence type="ECO:0000256" key="3">
    <source>
        <dbReference type="ARBA" id="ARBA00021622"/>
    </source>
</evidence>
<evidence type="ECO:0000313" key="14">
    <source>
        <dbReference type="Proteomes" id="UP000681526"/>
    </source>
</evidence>